<dbReference type="HAMAP" id="MF_00052_B">
    <property type="entry name" value="RNase_HII_B"/>
    <property type="match status" value="1"/>
</dbReference>
<dbReference type="Gene3D" id="3.30.420.10">
    <property type="entry name" value="Ribonuclease H-like superfamily/Ribonuclease H"/>
    <property type="match status" value="1"/>
</dbReference>
<keyword evidence="13 14" id="KW-0464">Manganese</keyword>
<dbReference type="STRING" id="53254.SAMN05660750_01700"/>
<dbReference type="EMBL" id="LMAR01000018">
    <property type="protein sequence ID" value="KQK31637.1"/>
    <property type="molecule type" value="Genomic_DNA"/>
</dbReference>
<dbReference type="GO" id="GO:0030145">
    <property type="term" value="F:manganese ion binding"/>
    <property type="evidence" value="ECO:0007669"/>
    <property type="project" value="UniProtKB-UniRule"/>
</dbReference>
<evidence type="ECO:0000259" key="17">
    <source>
        <dbReference type="PROSITE" id="PS51975"/>
    </source>
</evidence>
<evidence type="ECO:0000313" key="18">
    <source>
        <dbReference type="EMBL" id="KQK31637.1"/>
    </source>
</evidence>
<dbReference type="OrthoDB" id="9803420at2"/>
<comment type="similarity">
    <text evidence="5 14 16">Belongs to the RNase HII family.</text>
</comment>
<evidence type="ECO:0000256" key="1">
    <source>
        <dbReference type="ARBA" id="ARBA00000077"/>
    </source>
</evidence>
<evidence type="ECO:0000256" key="9">
    <source>
        <dbReference type="ARBA" id="ARBA00022722"/>
    </source>
</evidence>
<dbReference type="InterPro" id="IPR001352">
    <property type="entry name" value="RNase_HII/HIII"/>
</dbReference>
<proteinExistence type="inferred from homology"/>
<dbReference type="PROSITE" id="PS51975">
    <property type="entry name" value="RNASE_H_2"/>
    <property type="match status" value="1"/>
</dbReference>
<dbReference type="GO" id="GO:0005737">
    <property type="term" value="C:cytoplasm"/>
    <property type="evidence" value="ECO:0007669"/>
    <property type="project" value="UniProtKB-SubCell"/>
</dbReference>
<dbReference type="GO" id="GO:0043137">
    <property type="term" value="P:DNA replication, removal of RNA primer"/>
    <property type="evidence" value="ECO:0007669"/>
    <property type="project" value="TreeGrafter"/>
</dbReference>
<feature type="binding site" evidence="14 15">
    <location>
        <position position="23"/>
    </location>
    <ligand>
        <name>a divalent metal cation</name>
        <dbReference type="ChEBI" id="CHEBI:60240"/>
    </ligand>
</feature>
<dbReference type="Proteomes" id="UP000051562">
    <property type="component" value="Unassembled WGS sequence"/>
</dbReference>
<dbReference type="InterPro" id="IPR036397">
    <property type="entry name" value="RNaseH_sf"/>
</dbReference>
<comment type="cofactor">
    <cofactor evidence="14 15">
        <name>Mn(2+)</name>
        <dbReference type="ChEBI" id="CHEBI:29035"/>
    </cofactor>
    <cofactor evidence="14 15">
        <name>Mg(2+)</name>
        <dbReference type="ChEBI" id="CHEBI:18420"/>
    </cofactor>
    <text evidence="14 15">Manganese or magnesium. Binds 1 divalent metal ion per monomer in the absence of substrate. May bind a second metal ion after substrate binding.</text>
</comment>
<sequence>MPADFNRETNAIANGLWPLAGIDEVGRGPLAGPVVAAAVILDPARVPHGLDDSKKLPAPVREELFGEIMERALAVSVASATAAEIDRINIRQATLLAMRRAVAGLPLAPLHVLVDGNDPPQFGCGCEAIIQGDGAVASIAAASIVAKVTRDRMMARLCRRYPAYGFSGHVGYATPQHRRAIAEHGPCPEHRYSFAPVKGVWFR</sequence>
<evidence type="ECO:0000256" key="12">
    <source>
        <dbReference type="ARBA" id="ARBA00022801"/>
    </source>
</evidence>
<evidence type="ECO:0000256" key="11">
    <source>
        <dbReference type="ARBA" id="ARBA00022759"/>
    </source>
</evidence>
<dbReference type="FunFam" id="3.30.420.10:FF:000006">
    <property type="entry name" value="Ribonuclease HII"/>
    <property type="match status" value="1"/>
</dbReference>
<dbReference type="InterPro" id="IPR012337">
    <property type="entry name" value="RNaseH-like_sf"/>
</dbReference>
<evidence type="ECO:0000256" key="3">
    <source>
        <dbReference type="ARBA" id="ARBA00004065"/>
    </source>
</evidence>
<dbReference type="Pfam" id="PF01351">
    <property type="entry name" value="RNase_HII"/>
    <property type="match status" value="1"/>
</dbReference>
<dbReference type="NCBIfam" id="NF000595">
    <property type="entry name" value="PRK00015.1-3"/>
    <property type="match status" value="1"/>
</dbReference>
<evidence type="ECO:0000256" key="4">
    <source>
        <dbReference type="ARBA" id="ARBA00004496"/>
    </source>
</evidence>
<evidence type="ECO:0000256" key="7">
    <source>
        <dbReference type="ARBA" id="ARBA00019179"/>
    </source>
</evidence>
<evidence type="ECO:0000256" key="13">
    <source>
        <dbReference type="ARBA" id="ARBA00023211"/>
    </source>
</evidence>
<reference evidence="18 19" key="1">
    <citation type="submission" date="2015-10" db="EMBL/GenBank/DDBJ databases">
        <title>Draft genome of Bosea thiooxidans.</title>
        <authorList>
            <person name="Wang X."/>
        </authorList>
    </citation>
    <scope>NUCLEOTIDE SEQUENCE [LARGE SCALE GENOMIC DNA]</scope>
    <source>
        <strain evidence="18 19">CGMCC 9174</strain>
    </source>
</reference>
<protein>
    <recommendedName>
        <fullName evidence="7 14">Ribonuclease HII</fullName>
        <shortName evidence="14">RNase HII</shortName>
        <ecNumber evidence="6 14">3.1.26.4</ecNumber>
    </recommendedName>
</protein>
<dbReference type="CDD" id="cd07182">
    <property type="entry name" value="RNase_HII_bacteria_HII_like"/>
    <property type="match status" value="1"/>
</dbReference>
<keyword evidence="10 14" id="KW-0479">Metal-binding</keyword>
<gene>
    <name evidence="14" type="primary">rnhB</name>
    <name evidence="18" type="ORF">ARD30_09180</name>
</gene>
<comment type="caution">
    <text evidence="18">The sequence shown here is derived from an EMBL/GenBank/DDBJ whole genome shotgun (WGS) entry which is preliminary data.</text>
</comment>
<keyword evidence="11 14" id="KW-0255">Endonuclease</keyword>
<comment type="function">
    <text evidence="3 14 16">Endonuclease that specifically degrades the RNA of RNA-DNA hybrids.</text>
</comment>
<keyword evidence="19" id="KW-1185">Reference proteome</keyword>
<evidence type="ECO:0000256" key="6">
    <source>
        <dbReference type="ARBA" id="ARBA00012180"/>
    </source>
</evidence>
<dbReference type="AlphaFoldDB" id="A0A0Q3I9Y1"/>
<accession>A0A0Q3I9Y1</accession>
<feature type="binding site" evidence="14 15">
    <location>
        <position position="24"/>
    </location>
    <ligand>
        <name>a divalent metal cation</name>
        <dbReference type="ChEBI" id="CHEBI:60240"/>
    </ligand>
</feature>
<comment type="catalytic activity">
    <reaction evidence="1 14 15 16">
        <text>Endonucleolytic cleavage to 5'-phosphomonoester.</text>
        <dbReference type="EC" id="3.1.26.4"/>
    </reaction>
</comment>
<keyword evidence="8 14" id="KW-0963">Cytoplasm</keyword>
<dbReference type="InterPro" id="IPR024567">
    <property type="entry name" value="RNase_HII/HIII_dom"/>
</dbReference>
<evidence type="ECO:0000256" key="15">
    <source>
        <dbReference type="PROSITE-ProRule" id="PRU01319"/>
    </source>
</evidence>
<keyword evidence="9 14" id="KW-0540">Nuclease</keyword>
<evidence type="ECO:0000256" key="10">
    <source>
        <dbReference type="ARBA" id="ARBA00022723"/>
    </source>
</evidence>
<dbReference type="GO" id="GO:0004523">
    <property type="term" value="F:RNA-DNA hybrid ribonuclease activity"/>
    <property type="evidence" value="ECO:0007669"/>
    <property type="project" value="UniProtKB-UniRule"/>
</dbReference>
<comment type="subcellular location">
    <subcellularLocation>
        <location evidence="4 14">Cytoplasm</location>
    </subcellularLocation>
</comment>
<feature type="domain" description="RNase H type-2" evidence="17">
    <location>
        <begin position="17"/>
        <end position="203"/>
    </location>
</feature>
<evidence type="ECO:0000256" key="16">
    <source>
        <dbReference type="RuleBase" id="RU003515"/>
    </source>
</evidence>
<dbReference type="SUPFAM" id="SSF53098">
    <property type="entry name" value="Ribonuclease H-like"/>
    <property type="match status" value="1"/>
</dbReference>
<evidence type="ECO:0000256" key="8">
    <source>
        <dbReference type="ARBA" id="ARBA00022490"/>
    </source>
</evidence>
<dbReference type="EC" id="3.1.26.4" evidence="6 14"/>
<dbReference type="PANTHER" id="PTHR10954:SF18">
    <property type="entry name" value="RIBONUCLEASE HII"/>
    <property type="match status" value="1"/>
</dbReference>
<evidence type="ECO:0000256" key="14">
    <source>
        <dbReference type="HAMAP-Rule" id="MF_00052"/>
    </source>
</evidence>
<dbReference type="PANTHER" id="PTHR10954">
    <property type="entry name" value="RIBONUCLEASE H2 SUBUNIT A"/>
    <property type="match status" value="1"/>
</dbReference>
<dbReference type="InterPro" id="IPR022898">
    <property type="entry name" value="RNase_HII"/>
</dbReference>
<keyword evidence="12 14" id="KW-0378">Hydrolase</keyword>
<evidence type="ECO:0000256" key="2">
    <source>
        <dbReference type="ARBA" id="ARBA00001946"/>
    </source>
</evidence>
<dbReference type="GO" id="GO:0006298">
    <property type="term" value="P:mismatch repair"/>
    <property type="evidence" value="ECO:0007669"/>
    <property type="project" value="TreeGrafter"/>
</dbReference>
<organism evidence="18 19">
    <name type="scientific">Bosea thiooxidans</name>
    <dbReference type="NCBI Taxonomy" id="53254"/>
    <lineage>
        <taxon>Bacteria</taxon>
        <taxon>Pseudomonadati</taxon>
        <taxon>Pseudomonadota</taxon>
        <taxon>Alphaproteobacteria</taxon>
        <taxon>Hyphomicrobiales</taxon>
        <taxon>Boseaceae</taxon>
        <taxon>Bosea</taxon>
    </lineage>
</organism>
<dbReference type="GO" id="GO:0032299">
    <property type="term" value="C:ribonuclease H2 complex"/>
    <property type="evidence" value="ECO:0007669"/>
    <property type="project" value="TreeGrafter"/>
</dbReference>
<evidence type="ECO:0000256" key="5">
    <source>
        <dbReference type="ARBA" id="ARBA00007383"/>
    </source>
</evidence>
<name>A0A0Q3I9Y1_9HYPH</name>
<evidence type="ECO:0000313" key="19">
    <source>
        <dbReference type="Proteomes" id="UP000051562"/>
    </source>
</evidence>
<dbReference type="GO" id="GO:0003723">
    <property type="term" value="F:RNA binding"/>
    <property type="evidence" value="ECO:0007669"/>
    <property type="project" value="UniProtKB-UniRule"/>
</dbReference>
<feature type="binding site" evidence="14 15">
    <location>
        <position position="115"/>
    </location>
    <ligand>
        <name>a divalent metal cation</name>
        <dbReference type="ChEBI" id="CHEBI:60240"/>
    </ligand>
</feature>
<comment type="cofactor">
    <cofactor evidence="2">
        <name>Mg(2+)</name>
        <dbReference type="ChEBI" id="CHEBI:18420"/>
    </cofactor>
</comment>